<organism evidence="2 3">
    <name type="scientific">Amycolatopsis echigonensis</name>
    <dbReference type="NCBI Taxonomy" id="2576905"/>
    <lineage>
        <taxon>Bacteria</taxon>
        <taxon>Bacillati</taxon>
        <taxon>Actinomycetota</taxon>
        <taxon>Actinomycetes</taxon>
        <taxon>Pseudonocardiales</taxon>
        <taxon>Pseudonocardiaceae</taxon>
        <taxon>Amycolatopsis</taxon>
    </lineage>
</organism>
<evidence type="ECO:0000313" key="3">
    <source>
        <dbReference type="Proteomes" id="UP000233750"/>
    </source>
</evidence>
<keyword evidence="3" id="KW-1185">Reference proteome</keyword>
<sequence length="34" mass="3826">MPDLLCPGATVPGHNRRYAGSRRYRDSQPAQEEP</sequence>
<proteinExistence type="predicted"/>
<evidence type="ECO:0000313" key="2">
    <source>
        <dbReference type="EMBL" id="PKV96405.1"/>
    </source>
</evidence>
<reference evidence="2 3" key="1">
    <citation type="submission" date="2017-12" db="EMBL/GenBank/DDBJ databases">
        <title>Sequencing the genomes of 1000 Actinobacteria strains.</title>
        <authorList>
            <person name="Klenk H.-P."/>
        </authorList>
    </citation>
    <scope>NUCLEOTIDE SEQUENCE [LARGE SCALE GENOMIC DNA]</scope>
    <source>
        <strain evidence="2 3">DSM 45165</strain>
    </source>
</reference>
<name>A0A2N3WRD0_9PSEU</name>
<feature type="region of interest" description="Disordered" evidence="1">
    <location>
        <begin position="1"/>
        <end position="34"/>
    </location>
</feature>
<protein>
    <submittedName>
        <fullName evidence="2">Uncharacterized protein</fullName>
    </submittedName>
</protein>
<evidence type="ECO:0000256" key="1">
    <source>
        <dbReference type="SAM" id="MobiDB-lite"/>
    </source>
</evidence>
<comment type="caution">
    <text evidence="2">The sequence shown here is derived from an EMBL/GenBank/DDBJ whole genome shotgun (WGS) entry which is preliminary data.</text>
</comment>
<dbReference type="EMBL" id="PJMY01000003">
    <property type="protein sequence ID" value="PKV96405.1"/>
    <property type="molecule type" value="Genomic_DNA"/>
</dbReference>
<dbReference type="AlphaFoldDB" id="A0A2N3WRD0"/>
<gene>
    <name evidence="2" type="ORF">ATK30_7351</name>
</gene>
<accession>A0A2N3WRD0</accession>
<dbReference type="Proteomes" id="UP000233750">
    <property type="component" value="Unassembled WGS sequence"/>
</dbReference>